<reference evidence="10" key="1">
    <citation type="submission" date="2022-02" db="EMBL/GenBank/DDBJ databases">
        <authorList>
            <person name="Leng L."/>
        </authorList>
    </citation>
    <scope>NUCLEOTIDE SEQUENCE</scope>
    <source>
        <strain evidence="10">JI</strain>
    </source>
</reference>
<feature type="transmembrane region" description="Helical" evidence="8">
    <location>
        <begin position="234"/>
        <end position="256"/>
    </location>
</feature>
<keyword evidence="8 9" id="KW-0813">Transport</keyword>
<comment type="function">
    <text evidence="8 9">Involved in peptidoglycan biosynthesis. Transports lipid-linked peptidoglycan precursors from the inner to the outer leaflet of the cytoplasmic membrane.</text>
</comment>
<dbReference type="GO" id="GO:0034204">
    <property type="term" value="P:lipid translocation"/>
    <property type="evidence" value="ECO:0007669"/>
    <property type="project" value="TreeGrafter"/>
</dbReference>
<dbReference type="GO" id="GO:0015648">
    <property type="term" value="F:lipid-linked peptidoglycan transporter activity"/>
    <property type="evidence" value="ECO:0007669"/>
    <property type="project" value="UniProtKB-UniRule"/>
</dbReference>
<dbReference type="GO" id="GO:0071555">
    <property type="term" value="P:cell wall organization"/>
    <property type="evidence" value="ECO:0007669"/>
    <property type="project" value="UniProtKB-UniRule"/>
</dbReference>
<keyword evidence="4 8" id="KW-0133">Cell shape</keyword>
<gene>
    <name evidence="8 10" type="primary">murJ</name>
    <name evidence="10" type="ORF">L7E55_01120</name>
</gene>
<dbReference type="GO" id="GO:0009252">
    <property type="term" value="P:peptidoglycan biosynthetic process"/>
    <property type="evidence" value="ECO:0007669"/>
    <property type="project" value="UniProtKB-UniRule"/>
</dbReference>
<feature type="transmembrane region" description="Helical" evidence="8">
    <location>
        <begin position="480"/>
        <end position="502"/>
    </location>
</feature>
<evidence type="ECO:0000256" key="6">
    <source>
        <dbReference type="ARBA" id="ARBA00022989"/>
    </source>
</evidence>
<evidence type="ECO:0000256" key="1">
    <source>
        <dbReference type="ARBA" id="ARBA00004651"/>
    </source>
</evidence>
<dbReference type="PRINTS" id="PR01806">
    <property type="entry name" value="VIRFACTRMVIN"/>
</dbReference>
<comment type="similarity">
    <text evidence="8 9">Belongs to the MurJ/MviN family.</text>
</comment>
<feature type="transmembrane region" description="Helical" evidence="8">
    <location>
        <begin position="12"/>
        <end position="37"/>
    </location>
</feature>
<evidence type="ECO:0000256" key="5">
    <source>
        <dbReference type="ARBA" id="ARBA00022984"/>
    </source>
</evidence>
<name>A0A9X4JV67_9FIRM</name>
<evidence type="ECO:0000313" key="11">
    <source>
        <dbReference type="Proteomes" id="UP001154312"/>
    </source>
</evidence>
<feature type="transmembrane region" description="Helical" evidence="8">
    <location>
        <begin position="135"/>
        <end position="157"/>
    </location>
</feature>
<feature type="transmembrane region" description="Helical" evidence="8">
    <location>
        <begin position="412"/>
        <end position="431"/>
    </location>
</feature>
<keyword evidence="11" id="KW-1185">Reference proteome</keyword>
<dbReference type="HAMAP" id="MF_02078">
    <property type="entry name" value="MurJ_MviN"/>
    <property type="match status" value="1"/>
</dbReference>
<dbReference type="EMBL" id="JAKOAV010000001">
    <property type="protein sequence ID" value="MDF9406973.1"/>
    <property type="molecule type" value="Genomic_DNA"/>
</dbReference>
<dbReference type="InterPro" id="IPR051050">
    <property type="entry name" value="Lipid_II_flippase_MurJ/MviN"/>
</dbReference>
<evidence type="ECO:0000256" key="4">
    <source>
        <dbReference type="ARBA" id="ARBA00022960"/>
    </source>
</evidence>
<feature type="transmembrane region" description="Helical" evidence="8">
    <location>
        <begin position="443"/>
        <end position="468"/>
    </location>
</feature>
<evidence type="ECO:0000256" key="2">
    <source>
        <dbReference type="ARBA" id="ARBA00022475"/>
    </source>
</evidence>
<comment type="caution">
    <text evidence="10">The sequence shown here is derived from an EMBL/GenBank/DDBJ whole genome shotgun (WGS) entry which is preliminary data.</text>
</comment>
<protein>
    <recommendedName>
        <fullName evidence="8">Probable lipid II flippase MurJ</fullName>
    </recommendedName>
</protein>
<keyword evidence="6 8" id="KW-1133">Transmembrane helix</keyword>
<keyword evidence="7 8" id="KW-0472">Membrane</keyword>
<keyword evidence="3 8" id="KW-0812">Transmembrane</keyword>
<dbReference type="PANTHER" id="PTHR47019:SF1">
    <property type="entry name" value="LIPID II FLIPPASE MURJ"/>
    <property type="match status" value="1"/>
</dbReference>
<dbReference type="GO" id="GO:0008360">
    <property type="term" value="P:regulation of cell shape"/>
    <property type="evidence" value="ECO:0007669"/>
    <property type="project" value="UniProtKB-UniRule"/>
</dbReference>
<evidence type="ECO:0000313" key="10">
    <source>
        <dbReference type="EMBL" id="MDF9406973.1"/>
    </source>
</evidence>
<dbReference type="RefSeq" id="WP_277442119.1">
    <property type="nucleotide sequence ID" value="NZ_JAKOAV010000001.1"/>
</dbReference>
<evidence type="ECO:0000256" key="8">
    <source>
        <dbReference type="HAMAP-Rule" id="MF_02078"/>
    </source>
</evidence>
<evidence type="ECO:0000256" key="9">
    <source>
        <dbReference type="PIRNR" id="PIRNR002869"/>
    </source>
</evidence>
<feature type="transmembrane region" description="Helical" evidence="8">
    <location>
        <begin position="276"/>
        <end position="294"/>
    </location>
</feature>
<accession>A0A9X4JV67</accession>
<feature type="transmembrane region" description="Helical" evidence="8">
    <location>
        <begin position="354"/>
        <end position="376"/>
    </location>
</feature>
<evidence type="ECO:0000256" key="7">
    <source>
        <dbReference type="ARBA" id="ARBA00023136"/>
    </source>
</evidence>
<evidence type="ECO:0000256" key="3">
    <source>
        <dbReference type="ARBA" id="ARBA00022692"/>
    </source>
</evidence>
<keyword evidence="2 8" id="KW-1003">Cell membrane</keyword>
<feature type="transmembrane region" description="Helical" evidence="8">
    <location>
        <begin position="315"/>
        <end position="334"/>
    </location>
</feature>
<sequence length="525" mass="55501">MEKPTTGKMIFKITILIAFFSFLSKLLGLLRDIVIAYKFGASGPTDAYLVALTAPNLLFFIISGALAAVTVPVFIDYSTKGEKQEAWKVFNTVFNAVTLIFVLIAAIGVICSPYIVKLIAPFLPEQTANLAAGLARIMFPLLLFAGWASLFTGLLNANNIFGIPASSNAVNNVVIILGAVTLGSFYGIQGLAVGTVMAMAAMALIQVPALIGAGYRYKLALELGHPGLKQVFSLILPAAAGLTVNQAYILIERIFASGMTAGSISALNFANKLVQYPISLFVLPLGTAIFPTLARLAAAGEREEYTAVLIKLIKILMLGMVPASIGLMVLRYPIVSLLYQNGAFDQRATGMTAAALLFYSVGLVGQASNVILTKAFYSLQDTRTPVKITLATVLVNLGLSMVFIRFLQHGGLALAGSLASLTGTALFMIYLAKKVEPLKWNGLIRFTLSVLAASALMAAASYGVSAFLTGLSGLHGKLGLAVQVGTAVAVGIAVFTAAALVLRIEELYTMREYLKAAFTGRNSKG</sequence>
<keyword evidence="8 9" id="KW-0961">Cell wall biogenesis/degradation</keyword>
<dbReference type="InterPro" id="IPR004268">
    <property type="entry name" value="MurJ"/>
</dbReference>
<comment type="subcellular location">
    <subcellularLocation>
        <location evidence="1 8">Cell membrane</location>
        <topology evidence="1 8">Multi-pass membrane protein</topology>
    </subcellularLocation>
</comment>
<feature type="transmembrane region" description="Helical" evidence="8">
    <location>
        <begin position="57"/>
        <end position="77"/>
    </location>
</feature>
<feature type="transmembrane region" description="Helical" evidence="8">
    <location>
        <begin position="388"/>
        <end position="406"/>
    </location>
</feature>
<dbReference type="Proteomes" id="UP001154312">
    <property type="component" value="Unassembled WGS sequence"/>
</dbReference>
<feature type="transmembrane region" description="Helical" evidence="8">
    <location>
        <begin position="89"/>
        <end position="115"/>
    </location>
</feature>
<dbReference type="NCBIfam" id="TIGR01695">
    <property type="entry name" value="murJ_mviN"/>
    <property type="match status" value="1"/>
</dbReference>
<comment type="pathway">
    <text evidence="8">Cell wall biogenesis; peptidoglycan biosynthesis.</text>
</comment>
<dbReference type="PANTHER" id="PTHR47019">
    <property type="entry name" value="LIPID II FLIPPASE MURJ"/>
    <property type="match status" value="1"/>
</dbReference>
<feature type="transmembrane region" description="Helical" evidence="8">
    <location>
        <begin position="169"/>
        <end position="188"/>
    </location>
</feature>
<dbReference type="GO" id="GO:0005886">
    <property type="term" value="C:plasma membrane"/>
    <property type="evidence" value="ECO:0007669"/>
    <property type="project" value="UniProtKB-SubCell"/>
</dbReference>
<dbReference type="PIRSF" id="PIRSF002869">
    <property type="entry name" value="MviN"/>
    <property type="match status" value="1"/>
</dbReference>
<keyword evidence="5 8" id="KW-0573">Peptidoglycan synthesis</keyword>
<proteinExistence type="inferred from homology"/>
<organism evidence="10 11">
    <name type="scientific">Pelotomaculum isophthalicicum JI</name>
    <dbReference type="NCBI Taxonomy" id="947010"/>
    <lineage>
        <taxon>Bacteria</taxon>
        <taxon>Bacillati</taxon>
        <taxon>Bacillota</taxon>
        <taxon>Clostridia</taxon>
        <taxon>Eubacteriales</taxon>
        <taxon>Desulfotomaculaceae</taxon>
        <taxon>Pelotomaculum</taxon>
    </lineage>
</organism>
<dbReference type="AlphaFoldDB" id="A0A9X4JV67"/>
<feature type="transmembrane region" description="Helical" evidence="8">
    <location>
        <begin position="194"/>
        <end position="213"/>
    </location>
</feature>
<dbReference type="Pfam" id="PF03023">
    <property type="entry name" value="MurJ"/>
    <property type="match status" value="1"/>
</dbReference>
<dbReference type="CDD" id="cd13123">
    <property type="entry name" value="MATE_MurJ_like"/>
    <property type="match status" value="1"/>
</dbReference>